<dbReference type="InterPro" id="IPR001962">
    <property type="entry name" value="Asn_synthase"/>
</dbReference>
<dbReference type="AlphaFoldDB" id="Q8DM85"/>
<dbReference type="InterPro" id="IPR014729">
    <property type="entry name" value="Rossmann-like_a/b/a_fold"/>
</dbReference>
<evidence type="ECO:0000256" key="10">
    <source>
        <dbReference type="PIRSR" id="PIRSR001589-2"/>
    </source>
</evidence>
<dbReference type="PIRSF" id="PIRSF001589">
    <property type="entry name" value="Asn_synthetase_glu-h"/>
    <property type="match status" value="1"/>
</dbReference>
<dbReference type="SUPFAM" id="SSF56235">
    <property type="entry name" value="N-terminal nucleophile aminohydrolases (Ntn hydrolases)"/>
    <property type="match status" value="1"/>
</dbReference>
<evidence type="ECO:0000259" key="12">
    <source>
        <dbReference type="PROSITE" id="PS51278"/>
    </source>
</evidence>
<dbReference type="Pfam" id="PF00733">
    <property type="entry name" value="Asn_synthase"/>
    <property type="match status" value="1"/>
</dbReference>
<dbReference type="Pfam" id="PF13522">
    <property type="entry name" value="GATase_6"/>
    <property type="match status" value="1"/>
</dbReference>
<keyword evidence="7 9" id="KW-0315">Glutamine amidotransferase</keyword>
<dbReference type="InterPro" id="IPR029055">
    <property type="entry name" value="Ntn_hydrolases_N"/>
</dbReference>
<evidence type="ECO:0000256" key="3">
    <source>
        <dbReference type="ARBA" id="ARBA00012737"/>
    </source>
</evidence>
<dbReference type="GO" id="GO:0006529">
    <property type="term" value="P:asparagine biosynthetic process"/>
    <property type="evidence" value="ECO:0007669"/>
    <property type="project" value="UniProtKB-KW"/>
</dbReference>
<dbReference type="CDD" id="cd00712">
    <property type="entry name" value="AsnB"/>
    <property type="match status" value="1"/>
</dbReference>
<comment type="similarity">
    <text evidence="2">Belongs to the asparagine synthetase family.</text>
</comment>
<comment type="pathway">
    <text evidence="1">Amino-acid biosynthesis; L-asparagine biosynthesis; L-asparagine from L-aspartate (L-Gln route): step 1/1.</text>
</comment>
<dbReference type="KEGG" id="tel:tll0236"/>
<proteinExistence type="inferred from homology"/>
<dbReference type="NCBIfam" id="TIGR01536">
    <property type="entry name" value="asn_synth_AEB"/>
    <property type="match status" value="1"/>
</dbReference>
<comment type="catalytic activity">
    <reaction evidence="8">
        <text>L-aspartate + L-glutamine + ATP + H2O = L-asparagine + L-glutamate + AMP + diphosphate + H(+)</text>
        <dbReference type="Rhea" id="RHEA:12228"/>
        <dbReference type="ChEBI" id="CHEBI:15377"/>
        <dbReference type="ChEBI" id="CHEBI:15378"/>
        <dbReference type="ChEBI" id="CHEBI:29985"/>
        <dbReference type="ChEBI" id="CHEBI:29991"/>
        <dbReference type="ChEBI" id="CHEBI:30616"/>
        <dbReference type="ChEBI" id="CHEBI:33019"/>
        <dbReference type="ChEBI" id="CHEBI:58048"/>
        <dbReference type="ChEBI" id="CHEBI:58359"/>
        <dbReference type="ChEBI" id="CHEBI:456215"/>
        <dbReference type="EC" id="6.3.5.4"/>
    </reaction>
</comment>
<dbReference type="PATRIC" id="fig|197221.4.peg.241"/>
<feature type="binding site" evidence="10">
    <location>
        <position position="315"/>
    </location>
    <ligand>
        <name>ATP</name>
        <dbReference type="ChEBI" id="CHEBI:30616"/>
    </ligand>
</feature>
<dbReference type="InterPro" id="IPR033738">
    <property type="entry name" value="AsnB_N"/>
</dbReference>
<evidence type="ECO:0000256" key="7">
    <source>
        <dbReference type="ARBA" id="ARBA00022962"/>
    </source>
</evidence>
<feature type="binding site" evidence="10">
    <location>
        <begin position="388"/>
        <end position="389"/>
    </location>
    <ligand>
        <name>ATP</name>
        <dbReference type="ChEBI" id="CHEBI:30616"/>
    </ligand>
</feature>
<feature type="domain" description="Glutamine amidotransferase type-2" evidence="12">
    <location>
        <begin position="2"/>
        <end position="223"/>
    </location>
</feature>
<dbReference type="InterPro" id="IPR017932">
    <property type="entry name" value="GATase_2_dom"/>
</dbReference>
<reference evidence="13 14" key="1">
    <citation type="journal article" date="2002" name="DNA Res.">
        <title>Complete genome structure of the thermophilic cyanobacterium Thermosynechococcus elongatus BP-1.</title>
        <authorList>
            <person name="Nakamura Y."/>
            <person name="Kaneko T."/>
            <person name="Sato S."/>
            <person name="Ikeuchi M."/>
            <person name="Katoh H."/>
            <person name="Sasamoto S."/>
            <person name="Watanabe A."/>
            <person name="Iriguchi M."/>
            <person name="Kawashima K."/>
            <person name="Kimura T."/>
            <person name="Kishida Y."/>
            <person name="Kiyokawa C."/>
            <person name="Kohara M."/>
            <person name="Matsumoto M."/>
            <person name="Matsuno A."/>
            <person name="Nakazaki N."/>
            <person name="Shimpo S."/>
            <person name="Sugimoto M."/>
            <person name="Takeuchi C."/>
            <person name="Yamada M."/>
            <person name="Tabata S."/>
        </authorList>
    </citation>
    <scope>NUCLEOTIDE SEQUENCE [LARGE SCALE GENOMIC DNA]</scope>
    <source>
        <strain evidence="14">IAM M-273 / NIES-2133 / BP-1</strain>
    </source>
</reference>
<keyword evidence="5 10" id="KW-0067">ATP-binding</keyword>
<feature type="active site" description="For GATase activity" evidence="9">
    <location>
        <position position="2"/>
    </location>
</feature>
<evidence type="ECO:0000256" key="1">
    <source>
        <dbReference type="ARBA" id="ARBA00005187"/>
    </source>
</evidence>
<evidence type="ECO:0000256" key="6">
    <source>
        <dbReference type="ARBA" id="ARBA00022888"/>
    </source>
</evidence>
<evidence type="ECO:0000256" key="5">
    <source>
        <dbReference type="ARBA" id="ARBA00022840"/>
    </source>
</evidence>
<name>Q8DM85_THEVB</name>
<keyword evidence="14" id="KW-1185">Reference proteome</keyword>
<dbReference type="GO" id="GO:0005829">
    <property type="term" value="C:cytosol"/>
    <property type="evidence" value="ECO:0007669"/>
    <property type="project" value="TreeGrafter"/>
</dbReference>
<dbReference type="InterPro" id="IPR006426">
    <property type="entry name" value="Asn_synth_AEB"/>
</dbReference>
<dbReference type="PROSITE" id="PS51278">
    <property type="entry name" value="GATASE_TYPE_2"/>
    <property type="match status" value="1"/>
</dbReference>
<dbReference type="PANTHER" id="PTHR43284">
    <property type="entry name" value="ASPARAGINE SYNTHETASE (GLUTAMINE-HYDROLYZING)"/>
    <property type="match status" value="1"/>
</dbReference>
<dbReference type="InterPro" id="IPR051786">
    <property type="entry name" value="ASN_synthetase/amidase"/>
</dbReference>
<evidence type="ECO:0000256" key="4">
    <source>
        <dbReference type="ARBA" id="ARBA00022741"/>
    </source>
</evidence>
<dbReference type="GO" id="GO:0005524">
    <property type="term" value="F:ATP binding"/>
    <property type="evidence" value="ECO:0007669"/>
    <property type="project" value="UniProtKB-KW"/>
</dbReference>
<dbReference type="eggNOG" id="COG0367">
    <property type="taxonomic scope" value="Bacteria"/>
</dbReference>
<keyword evidence="9" id="KW-0028">Amino-acid biosynthesis</keyword>
<dbReference type="GO" id="GO:0004066">
    <property type="term" value="F:asparagine synthase (glutamine-hydrolyzing) activity"/>
    <property type="evidence" value="ECO:0007669"/>
    <property type="project" value="UniProtKB-EC"/>
</dbReference>
<dbReference type="Proteomes" id="UP000000440">
    <property type="component" value="Chromosome"/>
</dbReference>
<gene>
    <name evidence="13" type="ordered locus">tll0236</name>
</gene>
<dbReference type="Gene3D" id="3.60.20.10">
    <property type="entry name" value="Glutamine Phosphoribosylpyrophosphate, subunit 1, domain 1"/>
    <property type="match status" value="1"/>
</dbReference>
<evidence type="ECO:0000256" key="9">
    <source>
        <dbReference type="PIRSR" id="PIRSR001589-1"/>
    </source>
</evidence>
<protein>
    <recommendedName>
        <fullName evidence="3">asparagine synthase (glutamine-hydrolyzing)</fullName>
        <ecNumber evidence="3">6.3.5.4</ecNumber>
    </recommendedName>
</protein>
<keyword evidence="6 9" id="KW-0061">Asparagine biosynthesis</keyword>
<evidence type="ECO:0000313" key="13">
    <source>
        <dbReference type="EMBL" id="BAC07789.1"/>
    </source>
</evidence>
<dbReference type="EC" id="6.3.5.4" evidence="3"/>
<organism evidence="13 14">
    <name type="scientific">Thermosynechococcus vestitus (strain NIES-2133 / IAM M-273 / BP-1)</name>
    <dbReference type="NCBI Taxonomy" id="197221"/>
    <lineage>
        <taxon>Bacteria</taxon>
        <taxon>Bacillati</taxon>
        <taxon>Cyanobacteriota</taxon>
        <taxon>Cyanophyceae</taxon>
        <taxon>Acaryochloridales</taxon>
        <taxon>Thermosynechococcaceae</taxon>
        <taxon>Thermosynechococcus</taxon>
    </lineage>
</organism>
<dbReference type="EnsemblBacteria" id="BAC07789">
    <property type="protein sequence ID" value="BAC07789"/>
    <property type="gene ID" value="BAC07789"/>
</dbReference>
<evidence type="ECO:0000313" key="14">
    <source>
        <dbReference type="Proteomes" id="UP000000440"/>
    </source>
</evidence>
<evidence type="ECO:0000256" key="2">
    <source>
        <dbReference type="ARBA" id="ARBA00005752"/>
    </source>
</evidence>
<sequence>MCGLTGFWQPCGCPTDEVSATIQRMADTLVHRGPDDVGVWVDTEVGIALGHRRLAILDLSPAGHQPMVSATGRYVIAFNGEIYNHLELREELSKVGAGGTAPVWRGHSDTETLLAAFAALGIEKTLKRVVGMFAIALWDRETRTLTLARDRMGEKPLYYGWVRDALVFGSELKALRAYPGFDNAIERRSLALFMRYDYIPAPWSIYENIWKLPPGCFVQFRAASHGGEPLAVGSRGNIKPYWSVRDVAERGLANPFTGREADAVEELERLLRQSIAGQMMADVPLGAFLSGGIDSSTVVALMQAQSSRAVKTFTIGFHEQDYNEAKHAKAVACHLRTNHTELYVTPQEAMAVIPKLPSLYDEPFADSSQIPTFLLAQLARQQVTVSLSGDGGDELFGGYTRYFLTHSLWQRLAWIPLPMRKLAEQGVLAISPQTWNRVFALLAPVLPERLRFRLPGDKLHKAAALFVTRRPEDIYLRFVSHWHDPTSLVIGTEEPRTALTEPATVLEGADFEARMMYLDSITYLPDDILVKVDRAAMGVSLETRVPLLDHRIVEFAWQLPHYFKIRRGQSKWLLRQVLYRYVPKELIERPKMGFGIPLDQWLRGPLREWAEDLLSEERLKREAFLNPELVRQKWQEHLLGRRNWAYHLWNVLMWEAWLAA</sequence>
<dbReference type="CDD" id="cd01991">
    <property type="entry name" value="Asn_synthase_B_C"/>
    <property type="match status" value="1"/>
</dbReference>
<evidence type="ECO:0000256" key="8">
    <source>
        <dbReference type="ARBA" id="ARBA00048741"/>
    </source>
</evidence>
<feature type="site" description="Important for beta-aspartyl-AMP intermediate formation" evidence="11">
    <location>
        <position position="390"/>
    </location>
</feature>
<evidence type="ECO:0000256" key="11">
    <source>
        <dbReference type="PIRSR" id="PIRSR001589-3"/>
    </source>
</evidence>
<dbReference type="Gene3D" id="3.40.50.620">
    <property type="entry name" value="HUPs"/>
    <property type="match status" value="1"/>
</dbReference>
<dbReference type="STRING" id="197221.gene:10746818"/>
<dbReference type="EMBL" id="BA000039">
    <property type="protein sequence ID" value="BAC07789.1"/>
    <property type="molecule type" value="Genomic_DNA"/>
</dbReference>
<keyword evidence="4 10" id="KW-0547">Nucleotide-binding</keyword>
<dbReference type="RefSeq" id="WP_011056091.1">
    <property type="nucleotide sequence ID" value="NC_004113.1"/>
</dbReference>
<dbReference type="SUPFAM" id="SSF52402">
    <property type="entry name" value="Adenine nucleotide alpha hydrolases-like"/>
    <property type="match status" value="1"/>
</dbReference>
<accession>Q8DM85</accession>
<feature type="binding site" evidence="10">
    <location>
        <position position="109"/>
    </location>
    <ligand>
        <name>L-glutamine</name>
        <dbReference type="ChEBI" id="CHEBI:58359"/>
    </ligand>
</feature>
<dbReference type="PANTHER" id="PTHR43284:SF1">
    <property type="entry name" value="ASPARAGINE SYNTHETASE"/>
    <property type="match status" value="1"/>
</dbReference>